<keyword evidence="3" id="KW-1185">Reference proteome</keyword>
<evidence type="ECO:0000313" key="2">
    <source>
        <dbReference type="EMBL" id="CEP13507.1"/>
    </source>
</evidence>
<sequence>MWKDLPQKVAIKIFRYVNTSANVGQCRLVCQNWQRPADRVMLEKQIILKDDKDVMRLYKILCGVPARGGLIKHLRLETQSQNYLLCELLYLAFTPAMERLEGELLGYGSDILYEINFKASGLPSSSFTGLVAIPKPQMFSIMYLNTLVKFKKSLRRMDIDLTNQGILEQKYIMDQLGGFEALTKLELKMNISDLTEVDKVLMHFNDLEELSIELRSDCYFVMSEGRARIWAANTVKTVKSLKTLRIEGLCPSDVLEYLIYKYPNVKSFEAIALQVDSPERLIKTILSAKWHEAILRNFDGADNLTGTNDNVGFRTLLGRAINHNATAKQANLYRVIFDDEKIHISWIQNKIQ</sequence>
<dbReference type="Proteomes" id="UP000054107">
    <property type="component" value="Unassembled WGS sequence"/>
</dbReference>
<organism evidence="2 3">
    <name type="scientific">Parasitella parasitica</name>
    <dbReference type="NCBI Taxonomy" id="35722"/>
    <lineage>
        <taxon>Eukaryota</taxon>
        <taxon>Fungi</taxon>
        <taxon>Fungi incertae sedis</taxon>
        <taxon>Mucoromycota</taxon>
        <taxon>Mucoromycotina</taxon>
        <taxon>Mucoromycetes</taxon>
        <taxon>Mucorales</taxon>
        <taxon>Mucorineae</taxon>
        <taxon>Mucoraceae</taxon>
        <taxon>Parasitella</taxon>
    </lineage>
</organism>
<gene>
    <name evidence="2" type="primary">PARPA_07591.1 scaffold 28606</name>
</gene>
<dbReference type="Gene3D" id="1.20.1280.50">
    <property type="match status" value="1"/>
</dbReference>
<accession>A0A0B7NDE9</accession>
<feature type="domain" description="F-box" evidence="1">
    <location>
        <begin position="2"/>
        <end position="39"/>
    </location>
</feature>
<evidence type="ECO:0000313" key="3">
    <source>
        <dbReference type="Proteomes" id="UP000054107"/>
    </source>
</evidence>
<dbReference type="Pfam" id="PF12937">
    <property type="entry name" value="F-box-like"/>
    <property type="match status" value="1"/>
</dbReference>
<protein>
    <recommendedName>
        <fullName evidence="1">F-box domain-containing protein</fullName>
    </recommendedName>
</protein>
<dbReference type="InterPro" id="IPR001810">
    <property type="entry name" value="F-box_dom"/>
</dbReference>
<dbReference type="OrthoDB" id="2278418at2759"/>
<name>A0A0B7NDE9_9FUNG</name>
<evidence type="ECO:0000259" key="1">
    <source>
        <dbReference type="Pfam" id="PF12937"/>
    </source>
</evidence>
<dbReference type="EMBL" id="LN729858">
    <property type="protein sequence ID" value="CEP13507.1"/>
    <property type="molecule type" value="Genomic_DNA"/>
</dbReference>
<dbReference type="AlphaFoldDB" id="A0A0B7NDE9"/>
<reference evidence="2 3" key="1">
    <citation type="submission" date="2014-09" db="EMBL/GenBank/DDBJ databases">
        <authorList>
            <person name="Ellenberger Sabrina"/>
        </authorList>
    </citation>
    <scope>NUCLEOTIDE SEQUENCE [LARGE SCALE GENOMIC DNA]</scope>
    <source>
        <strain evidence="2 3">CBS 412.66</strain>
    </source>
</reference>
<dbReference type="SUPFAM" id="SSF81383">
    <property type="entry name" value="F-box domain"/>
    <property type="match status" value="1"/>
</dbReference>
<proteinExistence type="predicted"/>
<dbReference type="InterPro" id="IPR036047">
    <property type="entry name" value="F-box-like_dom_sf"/>
</dbReference>